<dbReference type="InterPro" id="IPR023214">
    <property type="entry name" value="HAD_sf"/>
</dbReference>
<dbReference type="Gene3D" id="1.10.150.240">
    <property type="entry name" value="Putative phosphatase, domain 2"/>
    <property type="match status" value="1"/>
</dbReference>
<proteinExistence type="predicted"/>
<gene>
    <name evidence="1" type="ORF">CONPUDRAFT_142248</name>
</gene>
<name>A0A5M3MWS5_CONPW</name>
<dbReference type="GO" id="GO:0050308">
    <property type="term" value="F:sugar-phosphatase activity"/>
    <property type="evidence" value="ECO:0007669"/>
    <property type="project" value="TreeGrafter"/>
</dbReference>
<dbReference type="OrthoDB" id="40579at2759"/>
<dbReference type="SFLD" id="SFLDG01129">
    <property type="entry name" value="C1.5:_HAD__Beta-PGM__Phosphata"/>
    <property type="match status" value="1"/>
</dbReference>
<reference evidence="2" key="1">
    <citation type="journal article" date="2012" name="Science">
        <title>The Paleozoic origin of enzymatic lignin decomposition reconstructed from 31 fungal genomes.</title>
        <authorList>
            <person name="Floudas D."/>
            <person name="Binder M."/>
            <person name="Riley R."/>
            <person name="Barry K."/>
            <person name="Blanchette R.A."/>
            <person name="Henrissat B."/>
            <person name="Martinez A.T."/>
            <person name="Otillar R."/>
            <person name="Spatafora J.W."/>
            <person name="Yadav J.S."/>
            <person name="Aerts A."/>
            <person name="Benoit I."/>
            <person name="Boyd A."/>
            <person name="Carlson A."/>
            <person name="Copeland A."/>
            <person name="Coutinho P.M."/>
            <person name="de Vries R.P."/>
            <person name="Ferreira P."/>
            <person name="Findley K."/>
            <person name="Foster B."/>
            <person name="Gaskell J."/>
            <person name="Glotzer D."/>
            <person name="Gorecki P."/>
            <person name="Heitman J."/>
            <person name="Hesse C."/>
            <person name="Hori C."/>
            <person name="Igarashi K."/>
            <person name="Jurgens J.A."/>
            <person name="Kallen N."/>
            <person name="Kersten P."/>
            <person name="Kohler A."/>
            <person name="Kuees U."/>
            <person name="Kumar T.K.A."/>
            <person name="Kuo A."/>
            <person name="LaButti K."/>
            <person name="Larrondo L.F."/>
            <person name="Lindquist E."/>
            <person name="Ling A."/>
            <person name="Lombard V."/>
            <person name="Lucas S."/>
            <person name="Lundell T."/>
            <person name="Martin R."/>
            <person name="McLaughlin D.J."/>
            <person name="Morgenstern I."/>
            <person name="Morin E."/>
            <person name="Murat C."/>
            <person name="Nagy L.G."/>
            <person name="Nolan M."/>
            <person name="Ohm R.A."/>
            <person name="Patyshakuliyeva A."/>
            <person name="Rokas A."/>
            <person name="Ruiz-Duenas F.J."/>
            <person name="Sabat G."/>
            <person name="Salamov A."/>
            <person name="Samejima M."/>
            <person name="Schmutz J."/>
            <person name="Slot J.C."/>
            <person name="St John F."/>
            <person name="Stenlid J."/>
            <person name="Sun H."/>
            <person name="Sun S."/>
            <person name="Syed K."/>
            <person name="Tsang A."/>
            <person name="Wiebenga A."/>
            <person name="Young D."/>
            <person name="Pisabarro A."/>
            <person name="Eastwood D.C."/>
            <person name="Martin F."/>
            <person name="Cullen D."/>
            <person name="Grigoriev I.V."/>
            <person name="Hibbett D.S."/>
        </authorList>
    </citation>
    <scope>NUCLEOTIDE SEQUENCE [LARGE SCALE GENOMIC DNA]</scope>
    <source>
        <strain evidence="2">RWD-64-598 SS2</strain>
    </source>
</reference>
<dbReference type="RefSeq" id="XP_007765545.1">
    <property type="nucleotide sequence ID" value="XM_007767355.1"/>
</dbReference>
<dbReference type="EMBL" id="JH711575">
    <property type="protein sequence ID" value="EIW83576.1"/>
    <property type="molecule type" value="Genomic_DNA"/>
</dbReference>
<keyword evidence="2" id="KW-1185">Reference proteome</keyword>
<dbReference type="InterPro" id="IPR023198">
    <property type="entry name" value="PGP-like_dom2"/>
</dbReference>
<dbReference type="InterPro" id="IPR036412">
    <property type="entry name" value="HAD-like_sf"/>
</dbReference>
<accession>A0A5M3MWS5</accession>
<sequence length="243" mass="26026">MPQIMKEYDAIMFDMDGTLIDSTAGVQGAWRVFATKYPGLDVPYILDHVHGVRTTESLRRFCGIEDPATLESEAARFEQAVLDTPKEDGSPGTVCLPSVGRIMSALLAHEDTSTNPLWAICTSATRHYATTALGQAGIRLPKILTTAEDVTQGKPSPVPYIQCAQKLGITDEAGRSRCLVMEDAPSGIRSGLAAGCDVLAVCTSHEREQIESLNSTYLVKNLDAVQVSVNDAGKVVVVISTDA</sequence>
<dbReference type="PANTHER" id="PTHR43481">
    <property type="entry name" value="FRUCTOSE-1-PHOSPHATE PHOSPHATASE"/>
    <property type="match status" value="1"/>
</dbReference>
<dbReference type="PANTHER" id="PTHR43481:SF4">
    <property type="entry name" value="GLYCEROL-1-PHOSPHATE PHOSPHOHYDROLASE 1-RELATED"/>
    <property type="match status" value="1"/>
</dbReference>
<dbReference type="GeneID" id="19201721"/>
<dbReference type="SFLD" id="SFLDS00003">
    <property type="entry name" value="Haloacid_Dehalogenase"/>
    <property type="match status" value="1"/>
</dbReference>
<evidence type="ECO:0000313" key="1">
    <source>
        <dbReference type="EMBL" id="EIW83576.1"/>
    </source>
</evidence>
<dbReference type="KEGG" id="cput:CONPUDRAFT_142248"/>
<comment type="caution">
    <text evidence="1">The sequence shown here is derived from an EMBL/GenBank/DDBJ whole genome shotgun (WGS) entry which is preliminary data.</text>
</comment>
<organism evidence="1 2">
    <name type="scientific">Coniophora puteana (strain RWD-64-598)</name>
    <name type="common">Brown rot fungus</name>
    <dbReference type="NCBI Taxonomy" id="741705"/>
    <lineage>
        <taxon>Eukaryota</taxon>
        <taxon>Fungi</taxon>
        <taxon>Dikarya</taxon>
        <taxon>Basidiomycota</taxon>
        <taxon>Agaricomycotina</taxon>
        <taxon>Agaricomycetes</taxon>
        <taxon>Agaricomycetidae</taxon>
        <taxon>Boletales</taxon>
        <taxon>Coniophorineae</taxon>
        <taxon>Coniophoraceae</taxon>
        <taxon>Coniophora</taxon>
    </lineage>
</organism>
<dbReference type="InterPro" id="IPR051806">
    <property type="entry name" value="HAD-like_SPP"/>
</dbReference>
<dbReference type="AlphaFoldDB" id="A0A5M3MWS5"/>
<dbReference type="SUPFAM" id="SSF56784">
    <property type="entry name" value="HAD-like"/>
    <property type="match status" value="1"/>
</dbReference>
<dbReference type="Pfam" id="PF00702">
    <property type="entry name" value="Hydrolase"/>
    <property type="match status" value="1"/>
</dbReference>
<protein>
    <submittedName>
        <fullName evidence="1">Phosphatase</fullName>
    </submittedName>
</protein>
<dbReference type="Gene3D" id="3.40.50.1000">
    <property type="entry name" value="HAD superfamily/HAD-like"/>
    <property type="match status" value="1"/>
</dbReference>
<dbReference type="OMA" id="HGRQGYA"/>
<dbReference type="Proteomes" id="UP000053558">
    <property type="component" value="Unassembled WGS sequence"/>
</dbReference>
<evidence type="ECO:0000313" key="2">
    <source>
        <dbReference type="Proteomes" id="UP000053558"/>
    </source>
</evidence>